<dbReference type="InterPro" id="IPR023401">
    <property type="entry name" value="ODC_N"/>
</dbReference>
<name>A0A6S7BGW4_9BURK</name>
<reference evidence="1 2" key="1">
    <citation type="submission" date="2020-04" db="EMBL/GenBank/DDBJ databases">
        <authorList>
            <person name="De Canck E."/>
        </authorList>
    </citation>
    <scope>NUCLEOTIDE SEQUENCE [LARGE SCALE GENOMIC DNA]</scope>
    <source>
        <strain evidence="1 2">LMG 28614</strain>
    </source>
</reference>
<evidence type="ECO:0000313" key="1">
    <source>
        <dbReference type="EMBL" id="CAB3799610.1"/>
    </source>
</evidence>
<keyword evidence="2" id="KW-1185">Reference proteome</keyword>
<protein>
    <submittedName>
        <fullName evidence="1">NAD(P)H-dependent anabolic L-arginine dehydrogenase DauB</fullName>
        <ecNumber evidence="1">1.4.1.25</ecNumber>
    </submittedName>
</protein>
<dbReference type="Gene3D" id="3.40.50.720">
    <property type="entry name" value="NAD(P)-binding Rossmann-like Domain"/>
    <property type="match status" value="1"/>
</dbReference>
<dbReference type="GO" id="GO:0005737">
    <property type="term" value="C:cytoplasm"/>
    <property type="evidence" value="ECO:0007669"/>
    <property type="project" value="TreeGrafter"/>
</dbReference>
<dbReference type="SUPFAM" id="SSF51735">
    <property type="entry name" value="NAD(P)-binding Rossmann-fold domains"/>
    <property type="match status" value="1"/>
</dbReference>
<dbReference type="Pfam" id="PF02423">
    <property type="entry name" value="OCD_Mu_crystall"/>
    <property type="match status" value="1"/>
</dbReference>
<dbReference type="InterPro" id="IPR003462">
    <property type="entry name" value="ODC_Mu_crystall"/>
</dbReference>
<sequence length="375" mass="40824">MDAALSLFWNMSLFWTRIIAKLFKKNNPDWTLNLELNPRRTSGTDLESRHMSHSDTTTPLIVQQDAVRNALPELDVRRALTEMFRALHSDHAVQPPQSLTLFPANAGDFITYLGAIADAKVFGAKMSPYIVTGAKPIITAWTALMSMETGQPLMWCDAGLLTVERTAGATALAVEHLAAPGARRLAIVGAGAVAQAHLRHIAPLRPWDSIQVFSPRLHGSTAQRAAVIALDPRVSVSATLEDCVREADVVALCTSSGTPVLAEGMLTKPALITSISTNVANAHEIPPAWLREMDVYCDYRRTTPASAGEMKLAADLHGWSAQTVVADLPELVGGNADRPSYQRHAFFRSIGLGLEDVAIAYELYRYLTTRHPVAK</sequence>
<dbReference type="PANTHER" id="PTHR13812:SF19">
    <property type="entry name" value="KETIMINE REDUCTASE MU-CRYSTALLIN"/>
    <property type="match status" value="1"/>
</dbReference>
<dbReference type="GO" id="GO:0016491">
    <property type="term" value="F:oxidoreductase activity"/>
    <property type="evidence" value="ECO:0007669"/>
    <property type="project" value="UniProtKB-KW"/>
</dbReference>
<dbReference type="Gene3D" id="3.30.1780.10">
    <property type="entry name" value="ornithine cyclodeaminase, domain 1"/>
    <property type="match status" value="1"/>
</dbReference>
<proteinExistence type="predicted"/>
<evidence type="ECO:0000313" key="2">
    <source>
        <dbReference type="Proteomes" id="UP000494365"/>
    </source>
</evidence>
<keyword evidence="1" id="KW-0560">Oxidoreductase</keyword>
<dbReference type="EC" id="1.4.1.25" evidence="1"/>
<dbReference type="InterPro" id="IPR036291">
    <property type="entry name" value="NAD(P)-bd_dom_sf"/>
</dbReference>
<accession>A0A6S7BGW4</accession>
<organism evidence="1 2">
    <name type="scientific">Paraburkholderia ultramafica</name>
    <dbReference type="NCBI Taxonomy" id="1544867"/>
    <lineage>
        <taxon>Bacteria</taxon>
        <taxon>Pseudomonadati</taxon>
        <taxon>Pseudomonadota</taxon>
        <taxon>Betaproteobacteria</taxon>
        <taxon>Burkholderiales</taxon>
        <taxon>Burkholderiaceae</taxon>
        <taxon>Paraburkholderia</taxon>
    </lineage>
</organism>
<dbReference type="Proteomes" id="UP000494365">
    <property type="component" value="Unassembled WGS sequence"/>
</dbReference>
<dbReference type="EMBL" id="CADIKK010000026">
    <property type="protein sequence ID" value="CAB3799610.1"/>
    <property type="molecule type" value="Genomic_DNA"/>
</dbReference>
<dbReference type="PANTHER" id="PTHR13812">
    <property type="entry name" value="KETIMINE REDUCTASE MU-CRYSTALLIN"/>
    <property type="match status" value="1"/>
</dbReference>
<dbReference type="AlphaFoldDB" id="A0A6S7BGW4"/>
<dbReference type="PIRSF" id="PIRSF001439">
    <property type="entry name" value="CryM"/>
    <property type="match status" value="1"/>
</dbReference>
<gene>
    <name evidence="1" type="primary">dauB</name>
    <name evidence="1" type="ORF">LMG28614_05005</name>
</gene>